<accession>A0ACC2HGY4</accession>
<gene>
    <name evidence="1" type="ORF">DPEC_G00021030</name>
</gene>
<evidence type="ECO:0000313" key="1">
    <source>
        <dbReference type="EMBL" id="KAJ8014945.1"/>
    </source>
</evidence>
<sequence>MDSWTLQGDSYSFLQKSSTPHILSLRHRDGTPNHVEIFDITNIPTHRSAILETTCLCDIFGDDCEPRTPSLSSSPGTRALVLPPIPPPRREVPGPGESSTSPPESLLVLDELNDSTSSYHTAPESFEDSSEELSPPIQRANKTNISENGELLATPGDNTSLSTPGQKTADLLLEAPQFISRERAPSPGNCNTTTSSSDGGDSVPSVLVSGSPAPSIKPSVIDLSQINEERYSCPSAKSVIKSIKDRNQDCSSGVRGTATSPDDTTTLSSPKTREALPEPGSVSPLCERKTRAPQTKPAGVFLQLVLGTLLLPLSPTLQHLHLSSEPRSTAPSPEIRITDSTSEFKRRDLTPEATRKAKATSLDCCFNSPPHPSSSSSSPAVSGIFTSILPPPETGDKAVSPEPHRKPSLSLDLKVPDNLPFQSVDDLEPKVPAVPLTFEISDICNQSITPEHPSRETSPNHRNKTIEKLTEEDMAHRVGTDITHSPPITRFTPVHIIPPSPGRQQGHWGRRSHNQPETQANEALMMSGNLNESQIGAVTSRGCATFSNDSQARLERLERSVQREQLWEMQERDREVQRERVRDMEEQRERDENRERQKEEDMKWAMEREREWRLDWERQWKERVPAKQEEEEGEASNRGEQVDLSFSDRNRKEPVSYSTAPTSKENQQEMPAAHSYSESLLPTKLQQIQQQQNAKLHRTAQSYQTETARRGGPGSNKKLPPKTMPGMPQFGSFSVGRVSDNSPGTKPSSNMGSELDEEDNEVKWFSDVAFQSLSSGSPQVDYLDMYNSSHCSSTGASQPSTQDSPAAANAAWLAYADLRGSAPRLDNEDFPVTRQQQPSIGVFHTSHEDLDPSKKYEMGSFECVDVVVEKDEPKKVRRGVPKRQIQLKRKNTAEMKLVPTSPSLRRVSSQIDDRARNEERLSVRATVRDIEQRAASPIQQKKTQEVPAEKETVKKSTYSPKLTGSLPASPALMRRYRPQAIEVRSLSKERSQQDKHVTIVSNSRPQPIEVRSIATGPPVAPKPKFRPTDVTSLSSETHQEPVDVDPSGLKQHQEVRHVPNEKPLASATTIQRQLSSDLTSASNYNKNLSVSALSSYRPPTTKTTIIASFCHKPVSTSTTDTERTDDRPKHPAASAQGQEQASSSTPLTSTTLRVEEPASTQVPTQEQAASTAQVPTHIIVRQSSQPAVVDITSHLQNPRTTTSLHPQEQARPADFNNTERHAAVCTTTQAAPRYTNHIQNQHLNKSLPIERSQRADDLHFYASDDPPSYDERESFSPLHLPELPQRRLNRYHPSCPSSHPPPCSCTSGCPSHPSHSRSSHHHHHSPHTHPAPTHSPGQDLPYPMGGQLPLRLHPSRADIPPLSSMGYQPKSSTFPSPNNPPHGMYQSLHQAHPHPTMLPPCPPDRPLQGPQHIDPRRGPPLQRSPQGQQPVSGGHYSDHSHSPNLPSMDSQYLCNPQSLGPAYGSEYGSLSGSDYLDSTGALGYGQTPRRVLMDPDTGKYFYVEMPVQPLRKMLFDPETGQYVEVLIPQSTMSHSGLYPPSTAPYSPASAAPYPSIHNPNMYASAPQYLPYGPQQPVPLSQAQVQPPSHTEALTPGMMHQNGAHLSYSSPGTQGSKADHASLDQSYLESMYYVPTGMNASPTDCFHKQPSNLPNTGGKRA</sequence>
<name>A0ACC2HGY4_DALPE</name>
<evidence type="ECO:0000313" key="2">
    <source>
        <dbReference type="Proteomes" id="UP001157502"/>
    </source>
</evidence>
<comment type="caution">
    <text evidence="1">The sequence shown here is derived from an EMBL/GenBank/DDBJ whole genome shotgun (WGS) entry which is preliminary data.</text>
</comment>
<dbReference type="Proteomes" id="UP001157502">
    <property type="component" value="Chromosome 2"/>
</dbReference>
<reference evidence="1" key="1">
    <citation type="submission" date="2021-05" db="EMBL/GenBank/DDBJ databases">
        <authorList>
            <person name="Pan Q."/>
            <person name="Jouanno E."/>
            <person name="Zahm M."/>
            <person name="Klopp C."/>
            <person name="Cabau C."/>
            <person name="Louis A."/>
            <person name="Berthelot C."/>
            <person name="Parey E."/>
            <person name="Roest Crollius H."/>
            <person name="Montfort J."/>
            <person name="Robinson-Rechavi M."/>
            <person name="Bouchez O."/>
            <person name="Lampietro C."/>
            <person name="Lopez Roques C."/>
            <person name="Donnadieu C."/>
            <person name="Postlethwait J."/>
            <person name="Bobe J."/>
            <person name="Dillon D."/>
            <person name="Chandos A."/>
            <person name="von Hippel F."/>
            <person name="Guiguen Y."/>
        </authorList>
    </citation>
    <scope>NUCLEOTIDE SEQUENCE</scope>
    <source>
        <strain evidence="1">YG-Jan2019</strain>
    </source>
</reference>
<dbReference type="EMBL" id="CM055729">
    <property type="protein sequence ID" value="KAJ8014945.1"/>
    <property type="molecule type" value="Genomic_DNA"/>
</dbReference>
<organism evidence="1 2">
    <name type="scientific">Dallia pectoralis</name>
    <name type="common">Alaska blackfish</name>
    <dbReference type="NCBI Taxonomy" id="75939"/>
    <lineage>
        <taxon>Eukaryota</taxon>
        <taxon>Metazoa</taxon>
        <taxon>Chordata</taxon>
        <taxon>Craniata</taxon>
        <taxon>Vertebrata</taxon>
        <taxon>Euteleostomi</taxon>
        <taxon>Actinopterygii</taxon>
        <taxon>Neopterygii</taxon>
        <taxon>Teleostei</taxon>
        <taxon>Protacanthopterygii</taxon>
        <taxon>Esociformes</taxon>
        <taxon>Umbridae</taxon>
        <taxon>Dallia</taxon>
    </lineage>
</organism>
<keyword evidence="2" id="KW-1185">Reference proteome</keyword>
<proteinExistence type="predicted"/>
<protein>
    <submittedName>
        <fullName evidence="1">Uncharacterized protein</fullName>
    </submittedName>
</protein>